<comment type="caution">
    <text evidence="2">The sequence shown here is derived from an EMBL/GenBank/DDBJ whole genome shotgun (WGS) entry which is preliminary data.</text>
</comment>
<accession>A0A9P4Q2F3</accession>
<evidence type="ECO:0000313" key="3">
    <source>
        <dbReference type="Proteomes" id="UP000799441"/>
    </source>
</evidence>
<reference evidence="2" key="1">
    <citation type="journal article" date="2020" name="Stud. Mycol.">
        <title>101 Dothideomycetes genomes: a test case for predicting lifestyles and emergence of pathogens.</title>
        <authorList>
            <person name="Haridas S."/>
            <person name="Albert R."/>
            <person name="Binder M."/>
            <person name="Bloem J."/>
            <person name="Labutti K."/>
            <person name="Salamov A."/>
            <person name="Andreopoulos B."/>
            <person name="Baker S."/>
            <person name="Barry K."/>
            <person name="Bills G."/>
            <person name="Bluhm B."/>
            <person name="Cannon C."/>
            <person name="Castanera R."/>
            <person name="Culley D."/>
            <person name="Daum C."/>
            <person name="Ezra D."/>
            <person name="Gonzalez J."/>
            <person name="Henrissat B."/>
            <person name="Kuo A."/>
            <person name="Liang C."/>
            <person name="Lipzen A."/>
            <person name="Lutzoni F."/>
            <person name="Magnuson J."/>
            <person name="Mondo S."/>
            <person name="Nolan M."/>
            <person name="Ohm R."/>
            <person name="Pangilinan J."/>
            <person name="Park H.-J."/>
            <person name="Ramirez L."/>
            <person name="Alfaro M."/>
            <person name="Sun H."/>
            <person name="Tritt A."/>
            <person name="Yoshinaga Y."/>
            <person name="Zwiers L.-H."/>
            <person name="Turgeon B."/>
            <person name="Goodwin S."/>
            <person name="Spatafora J."/>
            <person name="Crous P."/>
            <person name="Grigoriev I."/>
        </authorList>
    </citation>
    <scope>NUCLEOTIDE SEQUENCE</scope>
    <source>
        <strain evidence="2">CBS 116435</strain>
    </source>
</reference>
<dbReference type="Proteomes" id="UP000799441">
    <property type="component" value="Unassembled WGS sequence"/>
</dbReference>
<evidence type="ECO:0000313" key="2">
    <source>
        <dbReference type="EMBL" id="KAF2718280.1"/>
    </source>
</evidence>
<feature type="region of interest" description="Disordered" evidence="1">
    <location>
        <begin position="1"/>
        <end position="58"/>
    </location>
</feature>
<dbReference type="EMBL" id="MU003827">
    <property type="protein sequence ID" value="KAF2718280.1"/>
    <property type="molecule type" value="Genomic_DNA"/>
</dbReference>
<name>A0A9P4Q2F3_9PEZI</name>
<proteinExistence type="predicted"/>
<protein>
    <submittedName>
        <fullName evidence="2">Uncharacterized protein</fullName>
    </submittedName>
</protein>
<sequence length="87" mass="9118">MAPTDSATKPLGNREANADNGTGDAIPDTQVANKSASDVKNTLGDATGTQKKKNSDDSSLKIRIELDLEVEVHLTARVKGDITIGLL</sequence>
<gene>
    <name evidence="2" type="ORF">K431DRAFT_275091</name>
</gene>
<dbReference type="OrthoDB" id="2279190at2759"/>
<dbReference type="PANTHER" id="PTHR35587:SF3">
    <property type="entry name" value="EXPRESSED PROTEIN"/>
    <property type="match status" value="1"/>
</dbReference>
<dbReference type="AlphaFoldDB" id="A0A9P4Q2F3"/>
<feature type="compositionally biased region" description="Polar residues" evidence="1">
    <location>
        <begin position="30"/>
        <end position="40"/>
    </location>
</feature>
<keyword evidence="3" id="KW-1185">Reference proteome</keyword>
<evidence type="ECO:0000256" key="1">
    <source>
        <dbReference type="SAM" id="MobiDB-lite"/>
    </source>
</evidence>
<organism evidence="2 3">
    <name type="scientific">Polychaeton citri CBS 116435</name>
    <dbReference type="NCBI Taxonomy" id="1314669"/>
    <lineage>
        <taxon>Eukaryota</taxon>
        <taxon>Fungi</taxon>
        <taxon>Dikarya</taxon>
        <taxon>Ascomycota</taxon>
        <taxon>Pezizomycotina</taxon>
        <taxon>Dothideomycetes</taxon>
        <taxon>Dothideomycetidae</taxon>
        <taxon>Capnodiales</taxon>
        <taxon>Capnodiaceae</taxon>
        <taxon>Polychaeton</taxon>
    </lineage>
</organism>
<dbReference type="PANTHER" id="PTHR35587">
    <property type="entry name" value="EXPRESSED PROTEIN"/>
    <property type="match status" value="1"/>
</dbReference>